<sequence>MPVGRIAVAAVIPAPVDKVWALCSDIGRSTDWFPAIRSVRPVGDQREGVGAQYEFTARNAGRTVTYRIRVTGWEEEKLIRQEIVPGSGTGLWSELLESMTVVWEYAPSEGGTRLRVAQEMKLKGLADLLTQPWLWVFDRRLYQRALRRLAEVVSEQRN</sequence>
<proteinExistence type="predicted"/>
<dbReference type="EMBL" id="LAZR01008934">
    <property type="protein sequence ID" value="KKM75677.1"/>
    <property type="molecule type" value="Genomic_DNA"/>
</dbReference>
<protein>
    <recommendedName>
        <fullName evidence="2">Coenzyme Q-binding protein COQ10 START domain-containing protein</fullName>
    </recommendedName>
</protein>
<name>A0A0F9N2D6_9ZZZZ</name>
<dbReference type="Gene3D" id="3.30.530.20">
    <property type="match status" value="1"/>
</dbReference>
<gene>
    <name evidence="1" type="ORF">LCGC14_1387830</name>
</gene>
<evidence type="ECO:0000313" key="1">
    <source>
        <dbReference type="EMBL" id="KKM75677.1"/>
    </source>
</evidence>
<dbReference type="AlphaFoldDB" id="A0A0F9N2D6"/>
<organism evidence="1">
    <name type="scientific">marine sediment metagenome</name>
    <dbReference type="NCBI Taxonomy" id="412755"/>
    <lineage>
        <taxon>unclassified sequences</taxon>
        <taxon>metagenomes</taxon>
        <taxon>ecological metagenomes</taxon>
    </lineage>
</organism>
<dbReference type="InterPro" id="IPR019587">
    <property type="entry name" value="Polyketide_cyclase/dehydratase"/>
</dbReference>
<dbReference type="Pfam" id="PF10604">
    <property type="entry name" value="Polyketide_cyc2"/>
    <property type="match status" value="1"/>
</dbReference>
<comment type="caution">
    <text evidence="1">The sequence shown here is derived from an EMBL/GenBank/DDBJ whole genome shotgun (WGS) entry which is preliminary data.</text>
</comment>
<evidence type="ECO:0008006" key="2">
    <source>
        <dbReference type="Google" id="ProtNLM"/>
    </source>
</evidence>
<dbReference type="InterPro" id="IPR023393">
    <property type="entry name" value="START-like_dom_sf"/>
</dbReference>
<dbReference type="SUPFAM" id="SSF55961">
    <property type="entry name" value="Bet v1-like"/>
    <property type="match status" value="1"/>
</dbReference>
<reference evidence="1" key="1">
    <citation type="journal article" date="2015" name="Nature">
        <title>Complex archaea that bridge the gap between prokaryotes and eukaryotes.</title>
        <authorList>
            <person name="Spang A."/>
            <person name="Saw J.H."/>
            <person name="Jorgensen S.L."/>
            <person name="Zaremba-Niedzwiedzka K."/>
            <person name="Martijn J."/>
            <person name="Lind A.E."/>
            <person name="van Eijk R."/>
            <person name="Schleper C."/>
            <person name="Guy L."/>
            <person name="Ettema T.J."/>
        </authorList>
    </citation>
    <scope>NUCLEOTIDE SEQUENCE</scope>
</reference>
<accession>A0A0F9N2D6</accession>